<feature type="transmembrane region" description="Helical" evidence="1">
    <location>
        <begin position="44"/>
        <end position="64"/>
    </location>
</feature>
<dbReference type="AlphaFoldDB" id="A0A0M2P4X7"/>
<dbReference type="EMBL" id="LAKJ01000004">
    <property type="protein sequence ID" value="KKI64973.1"/>
    <property type="molecule type" value="Genomic_DNA"/>
</dbReference>
<organism evidence="2 3">
    <name type="scientific">Staphylococcus cohnii subsp. cohnii</name>
    <dbReference type="NCBI Taxonomy" id="74704"/>
    <lineage>
        <taxon>Bacteria</taxon>
        <taxon>Bacillati</taxon>
        <taxon>Bacillota</taxon>
        <taxon>Bacilli</taxon>
        <taxon>Bacillales</taxon>
        <taxon>Staphylococcaceae</taxon>
        <taxon>Staphylococcus</taxon>
        <taxon>Staphylococcus cohnii species complex</taxon>
    </lineage>
</organism>
<keyword evidence="1" id="KW-1133">Transmembrane helix</keyword>
<evidence type="ECO:0000313" key="3">
    <source>
        <dbReference type="Proteomes" id="UP000034455"/>
    </source>
</evidence>
<dbReference type="GeneID" id="58098303"/>
<sequence length="99" mass="11605">MSNQSEQHLRNQFRFQRNFINFPILGFAIVIALLNIIYPDINLMMTLFGLFFFYNGAILFVAFIKHYKRVMLLAIILTLLSLALFGMTMYLYAKSNNLL</sequence>
<proteinExistence type="predicted"/>
<accession>A0A0M2P4X7</accession>
<reference evidence="2 3" key="1">
    <citation type="submission" date="2015-03" db="EMBL/GenBank/DDBJ databases">
        <title>Genome Assembly of Staphylococcus cohnii subsp. cohnii strain G22B2.</title>
        <authorList>
            <person name="Nair G."/>
            <person name="Kaur G."/>
            <person name="Khatri I."/>
            <person name="Singh N.K."/>
            <person name="Sathyabama S."/>
            <person name="Maurya S.K."/>
            <person name="Subramanian S."/>
            <person name="Agrewala J.N."/>
            <person name="Mayilraj S."/>
        </authorList>
    </citation>
    <scope>NUCLEOTIDE SEQUENCE [LARGE SCALE GENOMIC DNA]</scope>
    <source>
        <strain evidence="2 3">G22B2</strain>
    </source>
</reference>
<dbReference type="Proteomes" id="UP000034455">
    <property type="component" value="Unassembled WGS sequence"/>
</dbReference>
<comment type="caution">
    <text evidence="2">The sequence shown here is derived from an EMBL/GenBank/DDBJ whole genome shotgun (WGS) entry which is preliminary data.</text>
</comment>
<keyword evidence="1" id="KW-0472">Membrane</keyword>
<dbReference type="RefSeq" id="WP_019468239.1">
    <property type="nucleotide sequence ID" value="NZ_BKAS01000013.1"/>
</dbReference>
<gene>
    <name evidence="2" type="ORF">UF66_2156</name>
</gene>
<evidence type="ECO:0000313" key="2">
    <source>
        <dbReference type="EMBL" id="KKI64973.1"/>
    </source>
</evidence>
<feature type="transmembrane region" description="Helical" evidence="1">
    <location>
        <begin position="71"/>
        <end position="93"/>
    </location>
</feature>
<protein>
    <submittedName>
        <fullName evidence="2">Uncharacterized protein</fullName>
    </submittedName>
</protein>
<feature type="transmembrane region" description="Helical" evidence="1">
    <location>
        <begin position="20"/>
        <end position="38"/>
    </location>
</feature>
<name>A0A0M2P4X7_STACC</name>
<evidence type="ECO:0000256" key="1">
    <source>
        <dbReference type="SAM" id="Phobius"/>
    </source>
</evidence>
<dbReference type="PATRIC" id="fig|74704.6.peg.2219"/>
<keyword evidence="1" id="KW-0812">Transmembrane</keyword>